<feature type="region of interest" description="Disordered" evidence="1">
    <location>
        <begin position="1"/>
        <end position="118"/>
    </location>
</feature>
<reference evidence="2 3" key="1">
    <citation type="submission" date="2017-06" db="EMBL/GenBank/DDBJ databases">
        <title>Ant-infecting Ophiocordyceps genomes reveal a high diversity of potential behavioral manipulation genes and a possible major role for enterotoxins.</title>
        <authorList>
            <person name="De Bekker C."/>
            <person name="Evans H.C."/>
            <person name="Brachmann A."/>
            <person name="Hughes D.P."/>
        </authorList>
    </citation>
    <scope>NUCLEOTIDE SEQUENCE [LARGE SCALE GENOMIC DNA]</scope>
    <source>
        <strain evidence="2 3">Map16</strain>
    </source>
</reference>
<organism evidence="2 3">
    <name type="scientific">Ophiocordyceps camponoti-rufipedis</name>
    <dbReference type="NCBI Taxonomy" id="2004952"/>
    <lineage>
        <taxon>Eukaryota</taxon>
        <taxon>Fungi</taxon>
        <taxon>Dikarya</taxon>
        <taxon>Ascomycota</taxon>
        <taxon>Pezizomycotina</taxon>
        <taxon>Sordariomycetes</taxon>
        <taxon>Hypocreomycetidae</taxon>
        <taxon>Hypocreales</taxon>
        <taxon>Ophiocordycipitaceae</taxon>
        <taxon>Ophiocordyceps</taxon>
    </lineage>
</organism>
<accession>A0A2C5ZAP0</accession>
<evidence type="ECO:0000256" key="1">
    <source>
        <dbReference type="SAM" id="MobiDB-lite"/>
    </source>
</evidence>
<evidence type="ECO:0000313" key="2">
    <source>
        <dbReference type="EMBL" id="PHH78935.1"/>
    </source>
</evidence>
<feature type="compositionally biased region" description="Basic and acidic residues" evidence="1">
    <location>
        <begin position="9"/>
        <end position="31"/>
    </location>
</feature>
<sequence length="582" mass="63485">MWDVVWTDPGRELVGERRARRDESRVKDGDVGRASLSSSTTSSRSSTAESAFARFRARGLKQPTSKASPLPSPASASGSTRSSVVEERSCSDESSTLTAAPVEIDTTSNDGPTATRGTRRRLAQIISSPSHSASSRFFDRRSPARSVFAEPLTPPRSPTLECVSSVSVAAPLPHRLADNVVDDSSRPCTASVAVSSVRRHPDLPGTPPRRPVAPPGIVDAGQPSSPRPWGPAPADPDMSRESATASLASASEARLFWTPPDFDAFVQEIKTMAASPPTVALAKLKELTATDGGGGEEQQQSQSQLEVDRLRWMFSVLLHLDVATPRSGTSKRRSRLDPDKVHNVLALYESKASASYLAGLYPAKRILHLSDKPLPQDALPNVQPLYVSDMAPAAFPIPPQLFEAVYAVSLPSLCSARELRGLISNVSSCLKPQGTLSLRIIDPLPCAETLGRRMRGWLEEHLMANLEKQGRCSRPTEQLPQWLGEVSLRAAGSTLTTAKFYATPESVWRLAKDPDPAIERLHAERKVKAELRSLVGRMLWREVWGEYVTADSWWWDDAACVDECLELGTFWEYHLIEAVKDG</sequence>
<dbReference type="STRING" id="2004952.A0A2C5ZAP0"/>
<feature type="compositionally biased region" description="Low complexity" evidence="1">
    <location>
        <begin position="65"/>
        <end position="83"/>
    </location>
</feature>
<gene>
    <name evidence="2" type="ORF">CDD80_5967</name>
</gene>
<feature type="compositionally biased region" description="Pro residues" evidence="1">
    <location>
        <begin position="225"/>
        <end position="234"/>
    </location>
</feature>
<comment type="caution">
    <text evidence="2">The sequence shown here is derived from an EMBL/GenBank/DDBJ whole genome shotgun (WGS) entry which is preliminary data.</text>
</comment>
<feature type="compositionally biased region" description="Pro residues" evidence="1">
    <location>
        <begin position="204"/>
        <end position="214"/>
    </location>
</feature>
<evidence type="ECO:0000313" key="3">
    <source>
        <dbReference type="Proteomes" id="UP000226431"/>
    </source>
</evidence>
<feature type="compositionally biased region" description="Polar residues" evidence="1">
    <location>
        <begin position="105"/>
        <end position="116"/>
    </location>
</feature>
<feature type="compositionally biased region" description="Low complexity" evidence="1">
    <location>
        <begin position="33"/>
        <end position="54"/>
    </location>
</feature>
<name>A0A2C5ZAP0_9HYPO</name>
<proteinExistence type="predicted"/>
<protein>
    <submittedName>
        <fullName evidence="2">Uncharacterized protein</fullName>
    </submittedName>
</protein>
<dbReference type="AlphaFoldDB" id="A0A2C5ZAP0"/>
<keyword evidence="3" id="KW-1185">Reference proteome</keyword>
<dbReference type="Proteomes" id="UP000226431">
    <property type="component" value="Unassembled WGS sequence"/>
</dbReference>
<dbReference type="EMBL" id="NJES01000062">
    <property type="protein sequence ID" value="PHH78935.1"/>
    <property type="molecule type" value="Genomic_DNA"/>
</dbReference>
<dbReference type="OrthoDB" id="3902588at2759"/>
<feature type="region of interest" description="Disordered" evidence="1">
    <location>
        <begin position="191"/>
        <end position="245"/>
    </location>
</feature>